<dbReference type="AlphaFoldDB" id="A0A7I4Z4Z7"/>
<dbReference type="OrthoDB" id="5874911at2759"/>
<evidence type="ECO:0000313" key="1">
    <source>
        <dbReference type="Proteomes" id="UP000025227"/>
    </source>
</evidence>
<reference evidence="2" key="1">
    <citation type="submission" date="2020-12" db="UniProtKB">
        <authorList>
            <consortium name="WormBaseParasite"/>
        </authorList>
    </citation>
    <scope>IDENTIFICATION</scope>
    <source>
        <strain evidence="2">MHco3</strain>
    </source>
</reference>
<sequence>MAAISLQRQKIATTLVTQWNQSQDKDSFISTSAAEQMRPTSQLLRQAEVTKERTFRMGTRYLIMDLWHEDMTEWETFLVIRQVWLKRKRDYAFGPRAIIEMIKNQCELLNIAIEDMKATSRKETD</sequence>
<dbReference type="WBParaSite" id="HCON_00183240-00001">
    <property type="protein sequence ID" value="HCON_00183240-00001"/>
    <property type="gene ID" value="HCON_00183240"/>
</dbReference>
<proteinExistence type="predicted"/>
<dbReference type="Proteomes" id="UP000025227">
    <property type="component" value="Unplaced"/>
</dbReference>
<keyword evidence="1" id="KW-1185">Reference proteome</keyword>
<protein>
    <submittedName>
        <fullName evidence="2">ELMO domain-containing protein</fullName>
    </submittedName>
</protein>
<organism evidence="1 2">
    <name type="scientific">Haemonchus contortus</name>
    <name type="common">Barber pole worm</name>
    <dbReference type="NCBI Taxonomy" id="6289"/>
    <lineage>
        <taxon>Eukaryota</taxon>
        <taxon>Metazoa</taxon>
        <taxon>Ecdysozoa</taxon>
        <taxon>Nematoda</taxon>
        <taxon>Chromadorea</taxon>
        <taxon>Rhabditida</taxon>
        <taxon>Rhabditina</taxon>
        <taxon>Rhabditomorpha</taxon>
        <taxon>Strongyloidea</taxon>
        <taxon>Trichostrongylidae</taxon>
        <taxon>Haemonchus</taxon>
    </lineage>
</organism>
<name>A0A7I4Z4Z7_HAECO</name>
<accession>A0A7I4Z4Z7</accession>
<evidence type="ECO:0000313" key="2">
    <source>
        <dbReference type="WBParaSite" id="HCON_00183240-00001"/>
    </source>
</evidence>